<proteinExistence type="predicted"/>
<reference evidence="2" key="1">
    <citation type="journal article" date="2019" name="Int. J. Syst. Evol. Microbiol.">
        <title>The Global Catalogue of Microorganisms (GCM) 10K type strain sequencing project: providing services to taxonomists for standard genome sequencing and annotation.</title>
        <authorList>
            <consortium name="The Broad Institute Genomics Platform"/>
            <consortium name="The Broad Institute Genome Sequencing Center for Infectious Disease"/>
            <person name="Wu L."/>
            <person name="Ma J."/>
        </authorList>
    </citation>
    <scope>NUCLEOTIDE SEQUENCE [LARGE SCALE GENOMIC DNA]</scope>
    <source>
        <strain evidence="2">TISTR 1858</strain>
    </source>
</reference>
<comment type="caution">
    <text evidence="1">The sequence shown here is derived from an EMBL/GenBank/DDBJ whole genome shotgun (WGS) entry which is preliminary data.</text>
</comment>
<accession>A0ABW5Q1N0</accession>
<keyword evidence="2" id="KW-1185">Reference proteome</keyword>
<dbReference type="PROSITE" id="PS51257">
    <property type="entry name" value="PROKAR_LIPOPROTEIN"/>
    <property type="match status" value="1"/>
</dbReference>
<dbReference type="EMBL" id="JBHUMX010000036">
    <property type="protein sequence ID" value="MFD2629523.1"/>
    <property type="molecule type" value="Genomic_DNA"/>
</dbReference>
<protein>
    <submittedName>
        <fullName evidence="1">Uncharacterized protein</fullName>
    </submittedName>
</protein>
<dbReference type="Proteomes" id="UP001597451">
    <property type="component" value="Unassembled WGS sequence"/>
</dbReference>
<evidence type="ECO:0000313" key="2">
    <source>
        <dbReference type="Proteomes" id="UP001597451"/>
    </source>
</evidence>
<dbReference type="RefSeq" id="WP_379562315.1">
    <property type="nucleotide sequence ID" value="NZ_JBHUMX010000036.1"/>
</dbReference>
<organism evidence="1 2">
    <name type="scientific">Oceanobacillus kapialis</name>
    <dbReference type="NCBI Taxonomy" id="481353"/>
    <lineage>
        <taxon>Bacteria</taxon>
        <taxon>Bacillati</taxon>
        <taxon>Bacillota</taxon>
        <taxon>Bacilli</taxon>
        <taxon>Bacillales</taxon>
        <taxon>Bacillaceae</taxon>
        <taxon>Oceanobacillus</taxon>
    </lineage>
</organism>
<name>A0ABW5Q1N0_9BACI</name>
<sequence length="135" mass="15216">MKKGFIILIAVLSILIITACSHDELSGKTFDVSVVGSPNEPSNLHSIMTLEFSDGNKVKNKMGYEEGSYELQDDKLVIQFENENELLEIEFALKESDIESSQYAAEIINLKYEIEDSKLVVFCNRKVHNNAIKIT</sequence>
<evidence type="ECO:0000313" key="1">
    <source>
        <dbReference type="EMBL" id="MFD2629523.1"/>
    </source>
</evidence>
<gene>
    <name evidence="1" type="ORF">ACFSUN_12095</name>
</gene>